<sequence length="182" mass="20234">MSSQPGLGGRGLTIRQQGDDPASFQLADDTGVSVIAPPGPVIDADDLERIGRRTAAASDDTQERVLAYWQHQPFCKSRSRSTAKRQTQVMDDKLASSLAVRRADGANIPSAKRSVKIWRPHRTASQRKRRAITRSSTTRPDNGRSVTRRRYRLWIRRETVPHDGHKPTLPDARTAMTALSPS</sequence>
<dbReference type="EMBL" id="CP017637">
    <property type="protein sequence ID" value="APG09740.1"/>
    <property type="molecule type" value="Genomic_DNA"/>
</dbReference>
<proteinExistence type="predicted"/>
<evidence type="ECO:0000256" key="1">
    <source>
        <dbReference type="SAM" id="MobiDB-lite"/>
    </source>
</evidence>
<reference evidence="2 3" key="1">
    <citation type="submission" date="2016-11" db="EMBL/GenBank/DDBJ databases">
        <title>Complete Genome Sequence of Bradyrhizobium sp. strain J5, an isolated from soybean nodule in Hokkaido.</title>
        <authorList>
            <person name="Kanehara K."/>
        </authorList>
    </citation>
    <scope>NUCLEOTIDE SEQUENCE [LARGE SCALE GENOMIC DNA]</scope>
    <source>
        <strain evidence="2 3">J5</strain>
    </source>
</reference>
<accession>A0A1L3F8U8</accession>
<gene>
    <name evidence="2" type="ORF">BKD09_15480</name>
</gene>
<dbReference type="AlphaFoldDB" id="A0A1L3F8U8"/>
<evidence type="ECO:0000313" key="2">
    <source>
        <dbReference type="EMBL" id="APG09740.1"/>
    </source>
</evidence>
<feature type="compositionally biased region" description="Gly residues" evidence="1">
    <location>
        <begin position="1"/>
        <end position="11"/>
    </location>
</feature>
<name>A0A1L3F8U8_BRAJP</name>
<dbReference type="Proteomes" id="UP000181962">
    <property type="component" value="Chromosome"/>
</dbReference>
<evidence type="ECO:0000313" key="3">
    <source>
        <dbReference type="Proteomes" id="UP000181962"/>
    </source>
</evidence>
<feature type="region of interest" description="Disordered" evidence="1">
    <location>
        <begin position="123"/>
        <end position="182"/>
    </location>
</feature>
<organism evidence="2 3">
    <name type="scientific">Bradyrhizobium japonicum</name>
    <dbReference type="NCBI Taxonomy" id="375"/>
    <lineage>
        <taxon>Bacteria</taxon>
        <taxon>Pseudomonadati</taxon>
        <taxon>Pseudomonadota</taxon>
        <taxon>Alphaproteobacteria</taxon>
        <taxon>Hyphomicrobiales</taxon>
        <taxon>Nitrobacteraceae</taxon>
        <taxon>Bradyrhizobium</taxon>
    </lineage>
</organism>
<protein>
    <submittedName>
        <fullName evidence="2">Uncharacterized protein</fullName>
    </submittedName>
</protein>
<feature type="compositionally biased region" description="Basic residues" evidence="1">
    <location>
        <begin position="123"/>
        <end position="132"/>
    </location>
</feature>
<feature type="compositionally biased region" description="Basic and acidic residues" evidence="1">
    <location>
        <begin position="155"/>
        <end position="168"/>
    </location>
</feature>
<feature type="region of interest" description="Disordered" evidence="1">
    <location>
        <begin position="1"/>
        <end position="25"/>
    </location>
</feature>